<protein>
    <submittedName>
        <fullName evidence="1">Uncharacterized protein</fullName>
    </submittedName>
</protein>
<organism evidence="1">
    <name type="scientific">Kuenenia stuttgartiensis</name>
    <dbReference type="NCBI Taxonomy" id="174633"/>
    <lineage>
        <taxon>Bacteria</taxon>
        <taxon>Pseudomonadati</taxon>
        <taxon>Planctomycetota</taxon>
        <taxon>Candidatus Brocadiia</taxon>
        <taxon>Candidatus Brocadiales</taxon>
        <taxon>Candidatus Brocadiaceae</taxon>
        <taxon>Candidatus Kuenenia</taxon>
    </lineage>
</organism>
<dbReference type="EMBL" id="CT573073">
    <property type="protein sequence ID" value="CAJ71532.1"/>
    <property type="molecule type" value="Genomic_DNA"/>
</dbReference>
<name>Q1PWC8_KUEST</name>
<sequence>MNGGGCCETTEYLPSFTPVKITFDLPVKNETVEGFGIIVRVRNGMYAGAKEKTYLASIHFYNIGADER</sequence>
<evidence type="ECO:0000313" key="2">
    <source>
        <dbReference type="EMBL" id="QII13988.1"/>
    </source>
</evidence>
<evidence type="ECO:0000313" key="3">
    <source>
        <dbReference type="Proteomes" id="UP000501926"/>
    </source>
</evidence>
<proteinExistence type="predicted"/>
<reference evidence="1" key="1">
    <citation type="journal article" date="2006" name="Nature">
        <title>Deciphering the evolution and metabolism of an anammox bacterium from a community genome.</title>
        <authorList>
            <person name="Strous M."/>
            <person name="Pelletier E."/>
            <person name="Mangenot S."/>
            <person name="Rattei T."/>
            <person name="Lehner A."/>
            <person name="Taylor M.W."/>
            <person name="Horn M."/>
            <person name="Daims H."/>
            <person name="Bartol-Mavel D."/>
            <person name="Wincker P."/>
            <person name="Barbe V."/>
            <person name="Fonknechten N."/>
            <person name="Vallenet D."/>
            <person name="Segurens B."/>
            <person name="Schenowitz-Truong C."/>
            <person name="Medigue C."/>
            <person name="Collingro A."/>
            <person name="Snel B."/>
            <person name="Dutilh B.E."/>
            <person name="OpDenCamp H.J.M."/>
            <person name="vanDerDrift C."/>
            <person name="Cirpus I."/>
            <person name="vanDePas-Schoonen K.T."/>
            <person name="Harhangi H.R."/>
            <person name="vanNiftrik L."/>
            <person name="Schmid M."/>
            <person name="Keltjens J."/>
            <person name="vanDeVossenberg J."/>
            <person name="Kartal B."/>
            <person name="Meier H."/>
            <person name="Frishman D."/>
            <person name="Huynen M.A."/>
            <person name="Mewes H."/>
            <person name="Weissenbach J."/>
            <person name="Jetten M.S.M."/>
            <person name="Wagner M."/>
            <person name="LePaslier D."/>
        </authorList>
    </citation>
    <scope>NUCLEOTIDE SEQUENCE</scope>
</reference>
<dbReference type="EMBL" id="CP049055">
    <property type="protein sequence ID" value="QII13988.1"/>
    <property type="molecule type" value="Genomic_DNA"/>
</dbReference>
<gene>
    <name evidence="2" type="ORF">KsCSTR_46090</name>
    <name evidence="1" type="ORF">kustc0787</name>
</gene>
<evidence type="ECO:0000313" key="1">
    <source>
        <dbReference type="EMBL" id="CAJ71532.1"/>
    </source>
</evidence>
<reference evidence="1" key="2">
    <citation type="submission" date="2006-01" db="EMBL/GenBank/DDBJ databases">
        <authorList>
            <person name="Genoscope"/>
        </authorList>
    </citation>
    <scope>NUCLEOTIDE SEQUENCE</scope>
</reference>
<dbReference type="Proteomes" id="UP000501926">
    <property type="component" value="Chromosome"/>
</dbReference>
<reference evidence="2 3" key="3">
    <citation type="submission" date="2020-02" db="EMBL/GenBank/DDBJ databases">
        <title>Newly sequenced genome of strain CSTR1 showed variability in Candidatus Kuenenia stuttgartiensis genomes.</title>
        <authorList>
            <person name="Ding C."/>
            <person name="Adrian L."/>
        </authorList>
    </citation>
    <scope>NUCLEOTIDE SEQUENCE [LARGE SCALE GENOMIC DNA]</scope>
    <source>
        <strain evidence="2 3">CSTR1</strain>
    </source>
</reference>
<dbReference type="AlphaFoldDB" id="Q1PWC8"/>
<accession>Q1PWC8</accession>